<dbReference type="GO" id="GO:0019878">
    <property type="term" value="P:lysine biosynthetic process via aminoadipic acid"/>
    <property type="evidence" value="ECO:0007669"/>
    <property type="project" value="TreeGrafter"/>
</dbReference>
<dbReference type="Proteomes" id="UP001229421">
    <property type="component" value="Unassembled WGS sequence"/>
</dbReference>
<gene>
    <name evidence="4" type="ORF">QVD17_39615</name>
</gene>
<feature type="domain" description="4'-phosphopantetheinyl transferase N-terminal" evidence="3">
    <location>
        <begin position="8"/>
        <end position="71"/>
    </location>
</feature>
<keyword evidence="2" id="KW-0808">Transferase</keyword>
<evidence type="ECO:0000313" key="4">
    <source>
        <dbReference type="EMBL" id="KAK1407986.1"/>
    </source>
</evidence>
<name>A0AAD8NHB1_TARER</name>
<organism evidence="4 5">
    <name type="scientific">Tagetes erecta</name>
    <name type="common">African marigold</name>
    <dbReference type="NCBI Taxonomy" id="13708"/>
    <lineage>
        <taxon>Eukaryota</taxon>
        <taxon>Viridiplantae</taxon>
        <taxon>Streptophyta</taxon>
        <taxon>Embryophyta</taxon>
        <taxon>Tracheophyta</taxon>
        <taxon>Spermatophyta</taxon>
        <taxon>Magnoliopsida</taxon>
        <taxon>eudicotyledons</taxon>
        <taxon>Gunneridae</taxon>
        <taxon>Pentapetalae</taxon>
        <taxon>asterids</taxon>
        <taxon>campanulids</taxon>
        <taxon>Asterales</taxon>
        <taxon>Asteraceae</taxon>
        <taxon>Asteroideae</taxon>
        <taxon>Heliantheae alliance</taxon>
        <taxon>Tageteae</taxon>
        <taxon>Tagetes</taxon>
    </lineage>
</organism>
<dbReference type="Gene3D" id="3.90.470.20">
    <property type="entry name" value="4'-phosphopantetheinyl transferase domain"/>
    <property type="match status" value="1"/>
</dbReference>
<evidence type="ECO:0000313" key="5">
    <source>
        <dbReference type="Proteomes" id="UP001229421"/>
    </source>
</evidence>
<dbReference type="InterPro" id="IPR050559">
    <property type="entry name" value="P-Pant_transferase_sf"/>
</dbReference>
<dbReference type="SUPFAM" id="SSF56214">
    <property type="entry name" value="4'-phosphopantetheinyl transferase"/>
    <property type="match status" value="1"/>
</dbReference>
<dbReference type="InterPro" id="IPR037143">
    <property type="entry name" value="4-PPantetheinyl_Trfase_dom_sf"/>
</dbReference>
<dbReference type="EC" id="2.7.8.7" evidence="1"/>
<dbReference type="InterPro" id="IPR055066">
    <property type="entry name" value="AASDHPPT_N"/>
</dbReference>
<evidence type="ECO:0000256" key="1">
    <source>
        <dbReference type="ARBA" id="ARBA00013172"/>
    </source>
</evidence>
<keyword evidence="5" id="KW-1185">Reference proteome</keyword>
<comment type="caution">
    <text evidence="4">The sequence shown here is derived from an EMBL/GenBank/DDBJ whole genome shotgun (WGS) entry which is preliminary data.</text>
</comment>
<evidence type="ECO:0000259" key="3">
    <source>
        <dbReference type="Pfam" id="PF22624"/>
    </source>
</evidence>
<dbReference type="GO" id="GO:0005829">
    <property type="term" value="C:cytosol"/>
    <property type="evidence" value="ECO:0007669"/>
    <property type="project" value="TreeGrafter"/>
</dbReference>
<proteinExistence type="predicted"/>
<dbReference type="Pfam" id="PF22624">
    <property type="entry name" value="AASDHPPT_N"/>
    <property type="match status" value="1"/>
</dbReference>
<dbReference type="EMBL" id="JAUHHV010000011">
    <property type="protein sequence ID" value="KAK1407986.1"/>
    <property type="molecule type" value="Genomic_DNA"/>
</dbReference>
<dbReference type="GO" id="GO:0000287">
    <property type="term" value="F:magnesium ion binding"/>
    <property type="evidence" value="ECO:0007669"/>
    <property type="project" value="InterPro"/>
</dbReference>
<reference evidence="4" key="1">
    <citation type="journal article" date="2023" name="bioRxiv">
        <title>Improved chromosome-level genome assembly for marigold (Tagetes erecta).</title>
        <authorList>
            <person name="Jiang F."/>
            <person name="Yuan L."/>
            <person name="Wang S."/>
            <person name="Wang H."/>
            <person name="Xu D."/>
            <person name="Wang A."/>
            <person name="Fan W."/>
        </authorList>
    </citation>
    <scope>NUCLEOTIDE SEQUENCE</scope>
    <source>
        <strain evidence="4">WSJ</strain>
        <tissue evidence="4">Leaf</tissue>
    </source>
</reference>
<protein>
    <recommendedName>
        <fullName evidence="1">holo-[acyl-carrier-protein] synthase</fullName>
        <ecNumber evidence="1">2.7.8.7</ecNumber>
    </recommendedName>
</protein>
<sequence>MTTTTIVNWDPSPHQFSIAMSILPQQQHSSITRFMKIEDRKRALVSRLLQYALVIGIPFHEIVFNRTAQGKLFKVAVAGDVEVWWWLDVVMVLEVTGTHDGDSRVSIRPISR</sequence>
<dbReference type="PANTHER" id="PTHR12215">
    <property type="entry name" value="PHOSPHOPANTETHEINE TRANSFERASE"/>
    <property type="match status" value="1"/>
</dbReference>
<evidence type="ECO:0000256" key="2">
    <source>
        <dbReference type="ARBA" id="ARBA00022679"/>
    </source>
</evidence>
<dbReference type="PANTHER" id="PTHR12215:SF10">
    <property type="entry name" value="L-AMINOADIPATE-SEMIALDEHYDE DEHYDROGENASE-PHOSPHOPANTETHEINYL TRANSFERASE"/>
    <property type="match status" value="1"/>
</dbReference>
<accession>A0AAD8NHB1</accession>
<dbReference type="AlphaFoldDB" id="A0AAD8NHB1"/>
<dbReference type="GO" id="GO:0008897">
    <property type="term" value="F:holo-[acyl-carrier-protein] synthase activity"/>
    <property type="evidence" value="ECO:0007669"/>
    <property type="project" value="UniProtKB-EC"/>
</dbReference>